<keyword evidence="4" id="KW-0808">Transferase</keyword>
<evidence type="ECO:0000256" key="11">
    <source>
        <dbReference type="ARBA" id="ARBA00022989"/>
    </source>
</evidence>
<feature type="domain" description="Ig-like" evidence="20">
    <location>
        <begin position="28"/>
        <end position="117"/>
    </location>
</feature>
<evidence type="ECO:0000256" key="19">
    <source>
        <dbReference type="SAM" id="SignalP"/>
    </source>
</evidence>
<dbReference type="GO" id="GO:0004714">
    <property type="term" value="F:transmembrane receptor protein tyrosine kinase activity"/>
    <property type="evidence" value="ECO:0007669"/>
    <property type="project" value="UniProtKB-EC"/>
</dbReference>
<evidence type="ECO:0000256" key="2">
    <source>
        <dbReference type="ARBA" id="ARBA00011902"/>
    </source>
</evidence>
<organism evidence="21 22">
    <name type="scientific">Pocillopora meandrina</name>
    <dbReference type="NCBI Taxonomy" id="46732"/>
    <lineage>
        <taxon>Eukaryota</taxon>
        <taxon>Metazoa</taxon>
        <taxon>Cnidaria</taxon>
        <taxon>Anthozoa</taxon>
        <taxon>Hexacorallia</taxon>
        <taxon>Scleractinia</taxon>
        <taxon>Astrocoeniina</taxon>
        <taxon>Pocilloporidae</taxon>
        <taxon>Pocillopora</taxon>
    </lineage>
</organism>
<keyword evidence="12 18" id="KW-0472">Membrane</keyword>
<protein>
    <recommendedName>
        <fullName evidence="2">receptor protein-tyrosine kinase</fullName>
        <ecNumber evidence="2">2.7.10.1</ecNumber>
    </recommendedName>
</protein>
<dbReference type="InterPro" id="IPR052615">
    <property type="entry name" value="FGFRL"/>
</dbReference>
<keyword evidence="7" id="KW-0677">Repeat</keyword>
<dbReference type="PANTHER" id="PTHR19890">
    <property type="entry name" value="FIBROBLAST GROWTH FACTOR RECEPTOR"/>
    <property type="match status" value="1"/>
</dbReference>
<evidence type="ECO:0000256" key="10">
    <source>
        <dbReference type="ARBA" id="ARBA00022840"/>
    </source>
</evidence>
<evidence type="ECO:0000256" key="12">
    <source>
        <dbReference type="ARBA" id="ARBA00023136"/>
    </source>
</evidence>
<keyword evidence="15" id="KW-0675">Receptor</keyword>
<keyword evidence="8" id="KW-0547">Nucleotide-binding</keyword>
<dbReference type="AlphaFoldDB" id="A0AAU9WQW5"/>
<dbReference type="Gene3D" id="2.60.40.10">
    <property type="entry name" value="Immunoglobulins"/>
    <property type="match status" value="3"/>
</dbReference>
<evidence type="ECO:0000256" key="8">
    <source>
        <dbReference type="ARBA" id="ARBA00022741"/>
    </source>
</evidence>
<evidence type="ECO:0000256" key="5">
    <source>
        <dbReference type="ARBA" id="ARBA00022692"/>
    </source>
</evidence>
<dbReference type="InterPro" id="IPR003598">
    <property type="entry name" value="Ig_sub2"/>
</dbReference>
<dbReference type="Pfam" id="PF13927">
    <property type="entry name" value="Ig_3"/>
    <property type="match status" value="2"/>
</dbReference>
<dbReference type="EMBL" id="CALNXJ010000019">
    <property type="protein sequence ID" value="CAH3122966.1"/>
    <property type="molecule type" value="Genomic_DNA"/>
</dbReference>
<dbReference type="FunFam" id="2.60.40.10:FF:000032">
    <property type="entry name" value="palladin isoform X1"/>
    <property type="match status" value="1"/>
</dbReference>
<keyword evidence="14" id="KW-1015">Disulfide bond</keyword>
<proteinExistence type="predicted"/>
<feature type="transmembrane region" description="Helical" evidence="18">
    <location>
        <begin position="431"/>
        <end position="454"/>
    </location>
</feature>
<feature type="signal peptide" evidence="19">
    <location>
        <begin position="1"/>
        <end position="21"/>
    </location>
</feature>
<dbReference type="GO" id="GO:0005524">
    <property type="term" value="F:ATP binding"/>
    <property type="evidence" value="ECO:0007669"/>
    <property type="project" value="UniProtKB-KW"/>
</dbReference>
<dbReference type="SUPFAM" id="SSF48726">
    <property type="entry name" value="Immunoglobulin"/>
    <property type="match status" value="3"/>
</dbReference>
<keyword evidence="9" id="KW-0418">Kinase</keyword>
<keyword evidence="13" id="KW-0829">Tyrosine-protein kinase</keyword>
<evidence type="ECO:0000313" key="21">
    <source>
        <dbReference type="EMBL" id="CAH3122966.1"/>
    </source>
</evidence>
<evidence type="ECO:0000256" key="18">
    <source>
        <dbReference type="SAM" id="Phobius"/>
    </source>
</evidence>
<dbReference type="FunFam" id="2.60.40.10:FF:000020">
    <property type="entry name" value="Fibroblast growth factor receptor"/>
    <property type="match status" value="1"/>
</dbReference>
<dbReference type="Proteomes" id="UP001159428">
    <property type="component" value="Unassembled WGS sequence"/>
</dbReference>
<evidence type="ECO:0000256" key="13">
    <source>
        <dbReference type="ARBA" id="ARBA00023137"/>
    </source>
</evidence>
<feature type="domain" description="Ig-like" evidence="20">
    <location>
        <begin position="267"/>
        <end position="380"/>
    </location>
</feature>
<keyword evidence="3" id="KW-0597">Phosphoprotein</keyword>
<reference evidence="21 22" key="1">
    <citation type="submission" date="2022-05" db="EMBL/GenBank/DDBJ databases">
        <authorList>
            <consortium name="Genoscope - CEA"/>
            <person name="William W."/>
        </authorList>
    </citation>
    <scope>NUCLEOTIDE SEQUENCE [LARGE SCALE GENOMIC DNA]</scope>
</reference>
<dbReference type="EC" id="2.7.10.1" evidence="2"/>
<dbReference type="InterPro" id="IPR013098">
    <property type="entry name" value="Ig_I-set"/>
</dbReference>
<keyword evidence="10" id="KW-0067">ATP-binding</keyword>
<keyword evidence="6 19" id="KW-0732">Signal</keyword>
<keyword evidence="16" id="KW-0325">Glycoprotein</keyword>
<keyword evidence="11 18" id="KW-1133">Transmembrane helix</keyword>
<accession>A0AAU9WQW5</accession>
<dbReference type="InterPro" id="IPR013783">
    <property type="entry name" value="Ig-like_fold"/>
</dbReference>
<gene>
    <name evidence="21" type="ORF">PMEA_00009896</name>
</gene>
<evidence type="ECO:0000256" key="14">
    <source>
        <dbReference type="ARBA" id="ARBA00023157"/>
    </source>
</evidence>
<keyword evidence="5 18" id="KW-0812">Transmembrane</keyword>
<sequence length="489" mass="55219">MQAKRCWSILLVNFIIYTQTAQPDNYPPRVQDTLKPRYVARLGDIKRLRCAVTGLPPPNITWIKKDQPLHQSERIRKLNKNKTIKIKGVRLDDQGNYTCIAENPLGKVNLTLQLNVRHDEILTTTGSPVATKRPTTEHQARDFMTNLKTRESTGAPIFSDPNLLKRSFRAWPASHSIRLKCQAIGAPPLKYKWLKDGKDLKKRLKNANVDTSLWYLKYIMGATVNTSLWYLTLRDLVPADSGRYTCIVSNLYESINHTFTLQVVTRPRSAPILQTGLPKNRTVQLGDNVTFTCIVLVSGTSLDFRWLKWNKSVNSIPKTYNEILNGSYRLIDPYYYKTVRVKSNYGVELNIVNVTEDDFGLYTCLVSNHIGNDFSSAFLSKNVQPKDAVTGNLFTSTVSTVGLAPVSSTENHPDVLGKQHPQPVDPNHSRYIIPVAMLLGGAVIAATVVACCLWKKLKGTFPRQALQMDVITYSGEPRKLHNEYVFPQM</sequence>
<keyword evidence="17" id="KW-0393">Immunoglobulin domain</keyword>
<evidence type="ECO:0000256" key="17">
    <source>
        <dbReference type="ARBA" id="ARBA00023319"/>
    </source>
</evidence>
<dbReference type="GO" id="GO:0016020">
    <property type="term" value="C:membrane"/>
    <property type="evidence" value="ECO:0007669"/>
    <property type="project" value="UniProtKB-SubCell"/>
</dbReference>
<dbReference type="PANTHER" id="PTHR19890:SF10">
    <property type="entry name" value="FIBROBLAST GROWTH FACTOR RECEPTOR-LIKE 1"/>
    <property type="match status" value="1"/>
</dbReference>
<evidence type="ECO:0000256" key="6">
    <source>
        <dbReference type="ARBA" id="ARBA00022729"/>
    </source>
</evidence>
<dbReference type="SMART" id="SM00409">
    <property type="entry name" value="IG"/>
    <property type="match status" value="3"/>
</dbReference>
<name>A0AAU9WQW5_9CNID</name>
<evidence type="ECO:0000256" key="7">
    <source>
        <dbReference type="ARBA" id="ARBA00022737"/>
    </source>
</evidence>
<dbReference type="Pfam" id="PF07679">
    <property type="entry name" value="I-set"/>
    <property type="match status" value="1"/>
</dbReference>
<keyword evidence="22" id="KW-1185">Reference proteome</keyword>
<dbReference type="SMART" id="SM00408">
    <property type="entry name" value="IGc2"/>
    <property type="match status" value="3"/>
</dbReference>
<evidence type="ECO:0000256" key="1">
    <source>
        <dbReference type="ARBA" id="ARBA00004167"/>
    </source>
</evidence>
<evidence type="ECO:0000256" key="3">
    <source>
        <dbReference type="ARBA" id="ARBA00022553"/>
    </source>
</evidence>
<evidence type="ECO:0000256" key="9">
    <source>
        <dbReference type="ARBA" id="ARBA00022777"/>
    </source>
</evidence>
<dbReference type="InterPro" id="IPR007110">
    <property type="entry name" value="Ig-like_dom"/>
</dbReference>
<feature type="chain" id="PRO_5043437688" description="receptor protein-tyrosine kinase" evidence="19">
    <location>
        <begin position="22"/>
        <end position="489"/>
    </location>
</feature>
<evidence type="ECO:0000256" key="15">
    <source>
        <dbReference type="ARBA" id="ARBA00023170"/>
    </source>
</evidence>
<dbReference type="PROSITE" id="PS50835">
    <property type="entry name" value="IG_LIKE"/>
    <property type="match status" value="3"/>
</dbReference>
<evidence type="ECO:0000256" key="4">
    <source>
        <dbReference type="ARBA" id="ARBA00022679"/>
    </source>
</evidence>
<feature type="domain" description="Ig-like" evidence="20">
    <location>
        <begin position="161"/>
        <end position="262"/>
    </location>
</feature>
<evidence type="ECO:0000313" key="22">
    <source>
        <dbReference type="Proteomes" id="UP001159428"/>
    </source>
</evidence>
<comment type="subcellular location">
    <subcellularLocation>
        <location evidence="1">Membrane</location>
        <topology evidence="1">Single-pass membrane protein</topology>
    </subcellularLocation>
</comment>
<dbReference type="InterPro" id="IPR003599">
    <property type="entry name" value="Ig_sub"/>
</dbReference>
<evidence type="ECO:0000259" key="20">
    <source>
        <dbReference type="PROSITE" id="PS50835"/>
    </source>
</evidence>
<comment type="caution">
    <text evidence="21">The sequence shown here is derived from an EMBL/GenBank/DDBJ whole genome shotgun (WGS) entry which is preliminary data.</text>
</comment>
<evidence type="ECO:0000256" key="16">
    <source>
        <dbReference type="ARBA" id="ARBA00023180"/>
    </source>
</evidence>
<dbReference type="FunFam" id="2.60.40.10:FF:000016">
    <property type="entry name" value="Fibroblast growth factor receptor"/>
    <property type="match status" value="1"/>
</dbReference>
<dbReference type="InterPro" id="IPR036179">
    <property type="entry name" value="Ig-like_dom_sf"/>
</dbReference>